<feature type="compositionally biased region" description="Polar residues" evidence="1">
    <location>
        <begin position="626"/>
        <end position="651"/>
    </location>
</feature>
<feature type="compositionally biased region" description="Basic and acidic residues" evidence="1">
    <location>
        <begin position="463"/>
        <end position="472"/>
    </location>
</feature>
<feature type="region of interest" description="Disordered" evidence="1">
    <location>
        <begin position="436"/>
        <end position="476"/>
    </location>
</feature>
<dbReference type="AlphaFoldDB" id="A0A0D3DKT1"/>
<reference evidence="2 3" key="1">
    <citation type="journal article" date="2014" name="Genome Biol.">
        <title>Transcriptome and methylome profiling reveals relics of genome dominance in the mesopolyploid Brassica oleracea.</title>
        <authorList>
            <person name="Parkin I.A."/>
            <person name="Koh C."/>
            <person name="Tang H."/>
            <person name="Robinson S.J."/>
            <person name="Kagale S."/>
            <person name="Clarke W.E."/>
            <person name="Town C.D."/>
            <person name="Nixon J."/>
            <person name="Krishnakumar V."/>
            <person name="Bidwell S.L."/>
            <person name="Denoeud F."/>
            <person name="Belcram H."/>
            <person name="Links M.G."/>
            <person name="Just J."/>
            <person name="Clarke C."/>
            <person name="Bender T."/>
            <person name="Huebert T."/>
            <person name="Mason A.S."/>
            <person name="Pires J.C."/>
            <person name="Barker G."/>
            <person name="Moore J."/>
            <person name="Walley P.G."/>
            <person name="Manoli S."/>
            <person name="Batley J."/>
            <person name="Edwards D."/>
            <person name="Nelson M.N."/>
            <person name="Wang X."/>
            <person name="Paterson A.H."/>
            <person name="King G."/>
            <person name="Bancroft I."/>
            <person name="Chalhoub B."/>
            <person name="Sharpe A.G."/>
        </authorList>
    </citation>
    <scope>NUCLEOTIDE SEQUENCE</scope>
    <source>
        <strain evidence="2 3">cv. TO1000</strain>
    </source>
</reference>
<keyword evidence="3" id="KW-1185">Reference proteome</keyword>
<feature type="compositionally biased region" description="Basic and acidic residues" evidence="1">
    <location>
        <begin position="655"/>
        <end position="695"/>
    </location>
</feature>
<evidence type="ECO:0000256" key="1">
    <source>
        <dbReference type="SAM" id="MobiDB-lite"/>
    </source>
</evidence>
<name>A0A0D3DKT1_BRAOL</name>
<organism evidence="2 3">
    <name type="scientific">Brassica oleracea var. oleracea</name>
    <dbReference type="NCBI Taxonomy" id="109376"/>
    <lineage>
        <taxon>Eukaryota</taxon>
        <taxon>Viridiplantae</taxon>
        <taxon>Streptophyta</taxon>
        <taxon>Embryophyta</taxon>
        <taxon>Tracheophyta</taxon>
        <taxon>Spermatophyta</taxon>
        <taxon>Magnoliopsida</taxon>
        <taxon>eudicotyledons</taxon>
        <taxon>Gunneridae</taxon>
        <taxon>Pentapetalae</taxon>
        <taxon>rosids</taxon>
        <taxon>malvids</taxon>
        <taxon>Brassicales</taxon>
        <taxon>Brassicaceae</taxon>
        <taxon>Brassiceae</taxon>
        <taxon>Brassica</taxon>
    </lineage>
</organism>
<dbReference type="HOGENOM" id="CLU_017414_3_0_1"/>
<feature type="region of interest" description="Disordered" evidence="1">
    <location>
        <begin position="255"/>
        <end position="333"/>
    </location>
</feature>
<protein>
    <submittedName>
        <fullName evidence="2">Uncharacterized protein</fullName>
    </submittedName>
</protein>
<evidence type="ECO:0000313" key="2">
    <source>
        <dbReference type="EnsemblPlants" id="Bo8g028690.1"/>
    </source>
</evidence>
<dbReference type="eggNOG" id="KOG0017">
    <property type="taxonomic scope" value="Eukaryota"/>
</dbReference>
<dbReference type="Gramene" id="Bo8g028690.1">
    <property type="protein sequence ID" value="Bo8g028690.1"/>
    <property type="gene ID" value="Bo8g028690"/>
</dbReference>
<feature type="compositionally biased region" description="Basic and acidic residues" evidence="1">
    <location>
        <begin position="438"/>
        <end position="455"/>
    </location>
</feature>
<reference evidence="2" key="2">
    <citation type="submission" date="2015-03" db="UniProtKB">
        <authorList>
            <consortium name="EnsemblPlants"/>
        </authorList>
    </citation>
    <scope>IDENTIFICATION</scope>
</reference>
<evidence type="ECO:0000313" key="3">
    <source>
        <dbReference type="Proteomes" id="UP000032141"/>
    </source>
</evidence>
<feature type="region of interest" description="Disordered" evidence="1">
    <location>
        <begin position="622"/>
        <end position="695"/>
    </location>
</feature>
<sequence>MKRRFLGSLKKEPADSCPIHKSTREVSIDTLQATAIDSVNQASNDTIQLVSDNNVHHGTVHHGTVHSSTVHHGTVHHSIVHLDTIHPASIDTVYPPSIDTVHPDTVHANTVHLDTVHPHTVHHNTVHSGTVHPGTVHPVKNDTTYGETERIEVLILKGVVIPDVIVVAEMNDFDLSREWYDWVGQNPFQGLPHQDPRNHIEEFEDLVSRSEQNEVSEYHMLCKIFPYSISGDAFRCCSTTLWQKGMNNVSRELSRVEEAGTDGTTLTSTDGRTSTSTDGRTSTSTNGRTSTSTDGKTSTSTDGMTSTSTDGTTSITTSTSTNGTTSTLIDGTNSETIDRTSSAVDTDFCHRSIPLEIPESSSCPQDIADSAQKSIDISSCDPTSDGDREITMEDFLELEEFLELEDGQKLEDLDSSREVTMEDFLELEEWLEDMDQNSQKKLDDDQHTSRGDLETSKASIDQHQPDGIDRQPPHIIDQRPPYIIDRQSSDSIDLHPHSIIDRHTSGIVDQHPSLEELPGYIVELEPVEERVHESEASRNADSKHLRPLICAEEAVGFQKRVKRIHDPVNFVVPCAVVEVEFPIPPDKGAHLSSYVEVLDYHQHVDASQRGLRFRDEFDKDPAEATSIDTNRIPSNNTNKPTSIDATTSPSIDTGRISEQKKFDVYGNLRDEDTTTRSDKSRKEEEELEEEKKDQG</sequence>
<dbReference type="EnsemblPlants" id="Bo8g028690.1">
    <property type="protein sequence ID" value="Bo8g028690.1"/>
    <property type="gene ID" value="Bo8g028690"/>
</dbReference>
<feature type="compositionally biased region" description="Low complexity" evidence="1">
    <location>
        <begin position="261"/>
        <end position="327"/>
    </location>
</feature>
<accession>A0A0D3DKT1</accession>
<proteinExistence type="predicted"/>
<dbReference type="Proteomes" id="UP000032141">
    <property type="component" value="Chromosome C8"/>
</dbReference>